<accession>A0ABR6K7S9</accession>
<gene>
    <name evidence="1" type="ORF">GGQ89_001258</name>
</gene>
<organism evidence="1 2">
    <name type="scientific">Sphingomonas yabuuchiae</name>
    <dbReference type="NCBI Taxonomy" id="172044"/>
    <lineage>
        <taxon>Bacteria</taxon>
        <taxon>Pseudomonadati</taxon>
        <taxon>Pseudomonadota</taxon>
        <taxon>Alphaproteobacteria</taxon>
        <taxon>Sphingomonadales</taxon>
        <taxon>Sphingomonadaceae</taxon>
        <taxon>Sphingomonas</taxon>
    </lineage>
</organism>
<comment type="caution">
    <text evidence="1">The sequence shown here is derived from an EMBL/GenBank/DDBJ whole genome shotgun (WGS) entry which is preliminary data.</text>
</comment>
<dbReference type="EMBL" id="JACHNX010000003">
    <property type="protein sequence ID" value="MBB4609051.1"/>
    <property type="molecule type" value="Genomic_DNA"/>
</dbReference>
<name>A0ABR6K7S9_9SPHN</name>
<proteinExistence type="predicted"/>
<keyword evidence="2" id="KW-1185">Reference proteome</keyword>
<protein>
    <recommendedName>
        <fullName evidence="3">HNH endonuclease</fullName>
    </recommendedName>
</protein>
<evidence type="ECO:0008006" key="3">
    <source>
        <dbReference type="Google" id="ProtNLM"/>
    </source>
</evidence>
<reference evidence="1 2" key="1">
    <citation type="submission" date="2020-08" db="EMBL/GenBank/DDBJ databases">
        <title>Genomic Encyclopedia of Type Strains, Phase IV (KMG-IV): sequencing the most valuable type-strain genomes for metagenomic binning, comparative biology and taxonomic classification.</title>
        <authorList>
            <person name="Goeker M."/>
        </authorList>
    </citation>
    <scope>NUCLEOTIDE SEQUENCE [LARGE SCALE GENOMIC DNA]</scope>
    <source>
        <strain evidence="1 2">DSM 14562</strain>
    </source>
</reference>
<dbReference type="Proteomes" id="UP000584663">
    <property type="component" value="Unassembled WGS sequence"/>
</dbReference>
<evidence type="ECO:0000313" key="1">
    <source>
        <dbReference type="EMBL" id="MBB4609051.1"/>
    </source>
</evidence>
<evidence type="ECO:0000313" key="2">
    <source>
        <dbReference type="Proteomes" id="UP000584663"/>
    </source>
</evidence>
<sequence>MPDPVFLWGHASHIGRMVGRVKRKAGLVAAAERIEQQPAARSCALCDRPLGVKVEWHHPVPKCEGGRETVPVHPICHRTIHATFSNGELAREFADFAVLRAHPEMARFLRWIAGKPADFHAPTKGAR</sequence>